<evidence type="ECO:0000313" key="1">
    <source>
        <dbReference type="EMBL" id="KAK3383425.1"/>
    </source>
</evidence>
<dbReference type="Proteomes" id="UP001287356">
    <property type="component" value="Unassembled WGS sequence"/>
</dbReference>
<reference evidence="1" key="1">
    <citation type="journal article" date="2023" name="Mol. Phylogenet. Evol.">
        <title>Genome-scale phylogeny and comparative genomics of the fungal order Sordariales.</title>
        <authorList>
            <person name="Hensen N."/>
            <person name="Bonometti L."/>
            <person name="Westerberg I."/>
            <person name="Brannstrom I.O."/>
            <person name="Guillou S."/>
            <person name="Cros-Aarteil S."/>
            <person name="Calhoun S."/>
            <person name="Haridas S."/>
            <person name="Kuo A."/>
            <person name="Mondo S."/>
            <person name="Pangilinan J."/>
            <person name="Riley R."/>
            <person name="LaButti K."/>
            <person name="Andreopoulos B."/>
            <person name="Lipzen A."/>
            <person name="Chen C."/>
            <person name="Yan M."/>
            <person name="Daum C."/>
            <person name="Ng V."/>
            <person name="Clum A."/>
            <person name="Steindorff A."/>
            <person name="Ohm R.A."/>
            <person name="Martin F."/>
            <person name="Silar P."/>
            <person name="Natvig D.O."/>
            <person name="Lalanne C."/>
            <person name="Gautier V."/>
            <person name="Ament-Velasquez S.L."/>
            <person name="Kruys A."/>
            <person name="Hutchinson M.I."/>
            <person name="Powell A.J."/>
            <person name="Barry K."/>
            <person name="Miller A.N."/>
            <person name="Grigoriev I.V."/>
            <person name="Debuchy R."/>
            <person name="Gladieux P."/>
            <person name="Hiltunen Thoren M."/>
            <person name="Johannesson H."/>
        </authorList>
    </citation>
    <scope>NUCLEOTIDE SEQUENCE</scope>
    <source>
        <strain evidence="1">CBS 958.72</strain>
    </source>
</reference>
<protein>
    <submittedName>
        <fullName evidence="1">Uncharacterized protein</fullName>
    </submittedName>
</protein>
<accession>A0AAE0TXU1</accession>
<sequence>MSHGSRTARPIAQVQPVQYLICLPLHCVRRLQGPLLLESLAVPPRTTSACGDPELPCSMLHATSSTDGPLHVSREVGVRKRLRLGFQGPHRCRARRTPRHADASAFLFQSPARSDVADDTLCSAARAINLSDVAKPGSRLSIWVECGNSFWRSALHIDWTASGAAHETAICMVCQAAPSRRAARGVSLGSGLWALARLQSFCDSKE</sequence>
<keyword evidence="2" id="KW-1185">Reference proteome</keyword>
<proteinExistence type="predicted"/>
<evidence type="ECO:0000313" key="2">
    <source>
        <dbReference type="Proteomes" id="UP001287356"/>
    </source>
</evidence>
<name>A0AAE0TXU1_9PEZI</name>
<reference evidence="1" key="2">
    <citation type="submission" date="2023-06" db="EMBL/GenBank/DDBJ databases">
        <authorList>
            <consortium name="Lawrence Berkeley National Laboratory"/>
            <person name="Haridas S."/>
            <person name="Hensen N."/>
            <person name="Bonometti L."/>
            <person name="Westerberg I."/>
            <person name="Brannstrom I.O."/>
            <person name="Guillou S."/>
            <person name="Cros-Aarteil S."/>
            <person name="Calhoun S."/>
            <person name="Kuo A."/>
            <person name="Mondo S."/>
            <person name="Pangilinan J."/>
            <person name="Riley R."/>
            <person name="Labutti K."/>
            <person name="Andreopoulos B."/>
            <person name="Lipzen A."/>
            <person name="Chen C."/>
            <person name="Yanf M."/>
            <person name="Daum C."/>
            <person name="Ng V."/>
            <person name="Clum A."/>
            <person name="Steindorff A."/>
            <person name="Ohm R."/>
            <person name="Martin F."/>
            <person name="Silar P."/>
            <person name="Natvig D."/>
            <person name="Lalanne C."/>
            <person name="Gautier V."/>
            <person name="Ament-Velasquez S.L."/>
            <person name="Kruys A."/>
            <person name="Hutchinson M.I."/>
            <person name="Powell A.J."/>
            <person name="Barry K."/>
            <person name="Miller A.N."/>
            <person name="Grigoriev I.V."/>
            <person name="Debuchy R."/>
            <person name="Gladieux P."/>
            <person name="Thoren M.H."/>
            <person name="Johannesson H."/>
        </authorList>
    </citation>
    <scope>NUCLEOTIDE SEQUENCE</scope>
    <source>
        <strain evidence="1">CBS 958.72</strain>
    </source>
</reference>
<dbReference type="AlphaFoldDB" id="A0AAE0TXU1"/>
<gene>
    <name evidence="1" type="ORF">B0T24DRAFT_49250</name>
</gene>
<organism evidence="1 2">
    <name type="scientific">Lasiosphaeria ovina</name>
    <dbReference type="NCBI Taxonomy" id="92902"/>
    <lineage>
        <taxon>Eukaryota</taxon>
        <taxon>Fungi</taxon>
        <taxon>Dikarya</taxon>
        <taxon>Ascomycota</taxon>
        <taxon>Pezizomycotina</taxon>
        <taxon>Sordariomycetes</taxon>
        <taxon>Sordariomycetidae</taxon>
        <taxon>Sordariales</taxon>
        <taxon>Lasiosphaeriaceae</taxon>
        <taxon>Lasiosphaeria</taxon>
    </lineage>
</organism>
<comment type="caution">
    <text evidence="1">The sequence shown here is derived from an EMBL/GenBank/DDBJ whole genome shotgun (WGS) entry which is preliminary data.</text>
</comment>
<dbReference type="EMBL" id="JAULSN010000001">
    <property type="protein sequence ID" value="KAK3383425.1"/>
    <property type="molecule type" value="Genomic_DNA"/>
</dbReference>